<protein>
    <submittedName>
        <fullName evidence="2">Peptidase M12</fullName>
    </submittedName>
</protein>
<keyword evidence="3" id="KW-1185">Reference proteome</keyword>
<dbReference type="Gene3D" id="3.40.390.10">
    <property type="entry name" value="Collagenase (Catalytic Domain)"/>
    <property type="match status" value="1"/>
</dbReference>
<evidence type="ECO:0000259" key="1">
    <source>
        <dbReference type="SMART" id="SM00235"/>
    </source>
</evidence>
<evidence type="ECO:0000313" key="3">
    <source>
        <dbReference type="Proteomes" id="UP000297549"/>
    </source>
</evidence>
<dbReference type="Pfam" id="PF01400">
    <property type="entry name" value="Astacin"/>
    <property type="match status" value="1"/>
</dbReference>
<feature type="domain" description="Peptidase metallopeptidase" evidence="1">
    <location>
        <begin position="63"/>
        <end position="210"/>
    </location>
</feature>
<dbReference type="InterPro" id="IPR001506">
    <property type="entry name" value="Peptidase_M12A"/>
</dbReference>
<dbReference type="RefSeq" id="WP_135465357.1">
    <property type="nucleotide sequence ID" value="NZ_SRLC01000003.1"/>
</dbReference>
<name>A0A4Z0PTD0_9BACT</name>
<organism evidence="2 3">
    <name type="scientific">Hymenobacter aquaticus</name>
    <dbReference type="NCBI Taxonomy" id="1867101"/>
    <lineage>
        <taxon>Bacteria</taxon>
        <taxon>Pseudomonadati</taxon>
        <taxon>Bacteroidota</taxon>
        <taxon>Cytophagia</taxon>
        <taxon>Cytophagales</taxon>
        <taxon>Hymenobacteraceae</taxon>
        <taxon>Hymenobacter</taxon>
    </lineage>
</organism>
<dbReference type="GO" id="GO:0004222">
    <property type="term" value="F:metalloendopeptidase activity"/>
    <property type="evidence" value="ECO:0007669"/>
    <property type="project" value="InterPro"/>
</dbReference>
<accession>A0A4Z0PTD0</accession>
<dbReference type="EMBL" id="SRLC01000003">
    <property type="protein sequence ID" value="TGE20556.1"/>
    <property type="molecule type" value="Genomic_DNA"/>
</dbReference>
<reference evidence="2 3" key="1">
    <citation type="submission" date="2019-04" db="EMBL/GenBank/DDBJ databases">
        <authorList>
            <person name="Feng G."/>
            <person name="Zhang J."/>
            <person name="Zhu H."/>
        </authorList>
    </citation>
    <scope>NUCLEOTIDE SEQUENCE [LARGE SCALE GENOMIC DNA]</scope>
    <source>
        <strain evidence="2 3">JCM 31653</strain>
    </source>
</reference>
<dbReference type="SUPFAM" id="SSF55486">
    <property type="entry name" value="Metalloproteases ('zincins'), catalytic domain"/>
    <property type="match status" value="1"/>
</dbReference>
<dbReference type="InterPro" id="IPR006026">
    <property type="entry name" value="Peptidase_Metallo"/>
</dbReference>
<dbReference type="AlphaFoldDB" id="A0A4Z0PTD0"/>
<evidence type="ECO:0000313" key="2">
    <source>
        <dbReference type="EMBL" id="TGE20556.1"/>
    </source>
</evidence>
<dbReference type="GO" id="GO:0008270">
    <property type="term" value="F:zinc ion binding"/>
    <property type="evidence" value="ECO:0007669"/>
    <property type="project" value="InterPro"/>
</dbReference>
<proteinExistence type="predicted"/>
<sequence>MSTHNDADDQDDVKPCTLKALPDRLKLEGIRTALAVNPLNGFLPTPPPNGHRPTPPMRLTAAVAKKWDDKPRILTVSFPAGTARELQDRIVSHMNAWTKTCCIGFQRVDKGGKVRVSFGPGGYWSYLGTDILLIPADEQTMNLEGFSMQTPESEFVRVVRHEAGHTLGFEHEHMRQELVDRIDRQSAYAYFLQTQGWDQETVDDQVLTPLAARSIIGTKPDETSIMCYQLPGKIMKNKKGIPGGKDINATDYAFAGRLYPKPKKQPAAEMAMAAHGDGVHAEGWPEAKDIRFSADLLAEFNHATLVGTH</sequence>
<dbReference type="InterPro" id="IPR024079">
    <property type="entry name" value="MetalloPept_cat_dom_sf"/>
</dbReference>
<dbReference type="SMART" id="SM00235">
    <property type="entry name" value="ZnMc"/>
    <property type="match status" value="1"/>
</dbReference>
<dbReference type="OrthoDB" id="3669864at2"/>
<comment type="caution">
    <text evidence="2">The sequence shown here is derived from an EMBL/GenBank/DDBJ whole genome shotgun (WGS) entry which is preliminary data.</text>
</comment>
<dbReference type="Proteomes" id="UP000297549">
    <property type="component" value="Unassembled WGS sequence"/>
</dbReference>
<gene>
    <name evidence="2" type="ORF">E5K00_21415</name>
</gene>
<dbReference type="GO" id="GO:0006508">
    <property type="term" value="P:proteolysis"/>
    <property type="evidence" value="ECO:0007669"/>
    <property type="project" value="InterPro"/>
</dbReference>